<dbReference type="EC" id="3.1.6.-" evidence="9"/>
<evidence type="ECO:0000259" key="8">
    <source>
        <dbReference type="Pfam" id="PF00884"/>
    </source>
</evidence>
<dbReference type="SUPFAM" id="SSF53649">
    <property type="entry name" value="Alkaline phosphatase-like"/>
    <property type="match status" value="1"/>
</dbReference>
<evidence type="ECO:0000256" key="6">
    <source>
        <dbReference type="ARBA" id="ARBA00023136"/>
    </source>
</evidence>
<evidence type="ECO:0000256" key="3">
    <source>
        <dbReference type="ARBA" id="ARBA00022679"/>
    </source>
</evidence>
<dbReference type="InterPro" id="IPR058130">
    <property type="entry name" value="PEA_transf_C"/>
</dbReference>
<reference evidence="9 10" key="1">
    <citation type="submission" date="2010-08" db="EMBL/GenBank/DDBJ databases">
        <authorList>
            <person name="Durkin A.S."/>
            <person name="Madupu R."/>
            <person name="Torralba M."/>
            <person name="Gillis M."/>
            <person name="Methe B."/>
            <person name="Sutton G."/>
            <person name="Nelson K.E."/>
        </authorList>
    </citation>
    <scope>NUCLEOTIDE SEQUENCE [LARGE SCALE GENOMIC DNA]</scope>
    <source>
        <strain evidence="9 10">ACS-049-V-Sch6</strain>
    </source>
</reference>
<evidence type="ECO:0000256" key="1">
    <source>
        <dbReference type="ARBA" id="ARBA00004651"/>
    </source>
</evidence>
<feature type="transmembrane region" description="Helical" evidence="7">
    <location>
        <begin position="133"/>
        <end position="156"/>
    </location>
</feature>
<dbReference type="Gene3D" id="3.40.720.10">
    <property type="entry name" value="Alkaline Phosphatase, subunit A"/>
    <property type="match status" value="1"/>
</dbReference>
<dbReference type="GO" id="GO:0005886">
    <property type="term" value="C:plasma membrane"/>
    <property type="evidence" value="ECO:0007669"/>
    <property type="project" value="UniProtKB-SubCell"/>
</dbReference>
<comment type="caution">
    <text evidence="9">The sequence shown here is derived from an EMBL/GenBank/DDBJ whole genome shotgun (WGS) entry which is preliminary data.</text>
</comment>
<dbReference type="PANTHER" id="PTHR30443:SF2">
    <property type="entry name" value="PHOSPHOETHANOLAMINE TRANSFERASE EPTC"/>
    <property type="match status" value="1"/>
</dbReference>
<dbReference type="InterPro" id="IPR000917">
    <property type="entry name" value="Sulfatase_N"/>
</dbReference>
<comment type="subcellular location">
    <subcellularLocation>
        <location evidence="1">Cell membrane</location>
        <topology evidence="1">Multi-pass membrane protein</topology>
    </subcellularLocation>
</comment>
<evidence type="ECO:0000313" key="10">
    <source>
        <dbReference type="Proteomes" id="UP000004211"/>
    </source>
</evidence>
<dbReference type="InterPro" id="IPR040423">
    <property type="entry name" value="PEA_transferase"/>
</dbReference>
<dbReference type="GO" id="GO:0016787">
    <property type="term" value="F:hydrolase activity"/>
    <property type="evidence" value="ECO:0007669"/>
    <property type="project" value="UniProtKB-KW"/>
</dbReference>
<accession>E1L4M7</accession>
<feature type="transmembrane region" description="Helical" evidence="7">
    <location>
        <begin position="168"/>
        <end position="189"/>
    </location>
</feature>
<evidence type="ECO:0000256" key="2">
    <source>
        <dbReference type="ARBA" id="ARBA00022475"/>
    </source>
</evidence>
<evidence type="ECO:0000313" key="9">
    <source>
        <dbReference type="EMBL" id="EFL56679.1"/>
    </source>
</evidence>
<feature type="transmembrane region" description="Helical" evidence="7">
    <location>
        <begin position="53"/>
        <end position="74"/>
    </location>
</feature>
<dbReference type="eggNOG" id="COG2194">
    <property type="taxonomic scope" value="Bacteria"/>
</dbReference>
<keyword evidence="3" id="KW-0808">Transferase</keyword>
<proteinExistence type="predicted"/>
<dbReference type="PANTHER" id="PTHR30443">
    <property type="entry name" value="INNER MEMBRANE PROTEIN"/>
    <property type="match status" value="1"/>
</dbReference>
<dbReference type="InterPro" id="IPR017850">
    <property type="entry name" value="Alkaline_phosphatase_core_sf"/>
</dbReference>
<gene>
    <name evidence="9" type="ORF">HMPREF9321_0790</name>
</gene>
<dbReference type="EMBL" id="AEDR01000016">
    <property type="protein sequence ID" value="EFL56679.1"/>
    <property type="molecule type" value="Genomic_DNA"/>
</dbReference>
<keyword evidence="4 7" id="KW-0812">Transmembrane</keyword>
<evidence type="ECO:0000256" key="5">
    <source>
        <dbReference type="ARBA" id="ARBA00022989"/>
    </source>
</evidence>
<organism evidence="9 10">
    <name type="scientific">Veillonella atypica ACS-049-V-Sch6</name>
    <dbReference type="NCBI Taxonomy" id="866776"/>
    <lineage>
        <taxon>Bacteria</taxon>
        <taxon>Bacillati</taxon>
        <taxon>Bacillota</taxon>
        <taxon>Negativicutes</taxon>
        <taxon>Veillonellales</taxon>
        <taxon>Veillonellaceae</taxon>
        <taxon>Veillonella</taxon>
    </lineage>
</organism>
<dbReference type="Proteomes" id="UP000004211">
    <property type="component" value="Unassembled WGS sequence"/>
</dbReference>
<keyword evidence="5 7" id="KW-1133">Transmembrane helix</keyword>
<evidence type="ECO:0000256" key="4">
    <source>
        <dbReference type="ARBA" id="ARBA00022692"/>
    </source>
</evidence>
<protein>
    <submittedName>
        <fullName evidence="9">Arylsulfatase</fullName>
        <ecNumber evidence="9">3.1.6.-</ecNumber>
    </submittedName>
</protein>
<dbReference type="GO" id="GO:0009244">
    <property type="term" value="P:lipopolysaccharide core region biosynthetic process"/>
    <property type="evidence" value="ECO:0007669"/>
    <property type="project" value="TreeGrafter"/>
</dbReference>
<keyword evidence="9" id="KW-0378">Hydrolase</keyword>
<keyword evidence="6 7" id="KW-0472">Membrane</keyword>
<feature type="domain" description="Sulfatase N-terminal" evidence="8">
    <location>
        <begin position="241"/>
        <end position="530"/>
    </location>
</feature>
<evidence type="ECO:0000256" key="7">
    <source>
        <dbReference type="SAM" id="Phobius"/>
    </source>
</evidence>
<sequence>MTYLKNIMGTVKSTLYENFIFIYSLLFITIIPEIIMKINYIGYYQKIGKKIEFVSHSLLCLIFFLGIFTLFALLCSRIKLSWLRRLLYCIFSGVIIISDILGIYITYMYKSNITPAFIIPILETTYSEASEYIATYISVINLVSIIIPILVIYGICYLIKSKITSKHTFFKICTYLACIGWICGIVFIAKNTMSHYAMPVQSIYYSMKDAVQQREELENLERYTNEQNENLTVQHVGKGIPNIVLIVGESENRNHMHLYGYDRDTTPGLDQLAKNHKIAVFTDVVSPHAYTTASLSEIYSLHHYENPDKWYNTLNLIDILKKAGYHTSWLSNQESSGNWVSVANFLANRNDYKEYTYLRDSTSDLYDSYDEKLFPIIDKVKSQNTSDKQFYTIHLMGSHASYDRRVPPNWRKFELEPTNTKADFERNAYDDTVLYNDYVLTQIFKKFDDTDTLIIYISDHGESVYEKDSKLIGHGDGQLNRYMLEIPMIMYGTDTFKENHPELWKKILDAQHRPYMTDDLPHTIMDLLDIRVNGFDASRSIINSEFNSNRNRVIQGHDYNNYYKIMTNDNL</sequence>
<name>E1L4M7_9FIRM</name>
<feature type="transmembrane region" description="Helical" evidence="7">
    <location>
        <begin position="86"/>
        <end position="107"/>
    </location>
</feature>
<dbReference type="RefSeq" id="WP_005375874.1">
    <property type="nucleotide sequence ID" value="NZ_AEDR01000016.1"/>
</dbReference>
<dbReference type="GO" id="GO:0016776">
    <property type="term" value="F:phosphotransferase activity, phosphate group as acceptor"/>
    <property type="evidence" value="ECO:0007669"/>
    <property type="project" value="TreeGrafter"/>
</dbReference>
<dbReference type="AlphaFoldDB" id="E1L4M7"/>
<dbReference type="Pfam" id="PF00884">
    <property type="entry name" value="Sulfatase"/>
    <property type="match status" value="1"/>
</dbReference>
<keyword evidence="2" id="KW-1003">Cell membrane</keyword>
<feature type="transmembrane region" description="Helical" evidence="7">
    <location>
        <begin position="20"/>
        <end position="41"/>
    </location>
</feature>
<dbReference type="CDD" id="cd16017">
    <property type="entry name" value="LptA"/>
    <property type="match status" value="1"/>
</dbReference>